<dbReference type="AlphaFoldDB" id="A0A507ZD45"/>
<dbReference type="PROSITE" id="PS51747">
    <property type="entry name" value="CYT_DCMP_DEAMINASES_2"/>
    <property type="match status" value="1"/>
</dbReference>
<dbReference type="InterPro" id="IPR016193">
    <property type="entry name" value="Cytidine_deaminase-like"/>
</dbReference>
<dbReference type="PANTHER" id="PTHR11644">
    <property type="entry name" value="CYTIDINE DEAMINASE"/>
    <property type="match status" value="1"/>
</dbReference>
<proteinExistence type="inferred from homology"/>
<dbReference type="Gene3D" id="3.40.140.10">
    <property type="entry name" value="Cytidine Deaminase, domain 2"/>
    <property type="match status" value="1"/>
</dbReference>
<evidence type="ECO:0000256" key="4">
    <source>
        <dbReference type="ARBA" id="ARBA00022833"/>
    </source>
</evidence>
<name>A0A507ZD45_9FLAO</name>
<dbReference type="CDD" id="cd01283">
    <property type="entry name" value="cytidine_deaminase"/>
    <property type="match status" value="1"/>
</dbReference>
<accession>A0A507ZD45</accession>
<dbReference type="SUPFAM" id="SSF53927">
    <property type="entry name" value="Cytidine deaminase-like"/>
    <property type="match status" value="1"/>
</dbReference>
<dbReference type="RefSeq" id="WP_141422558.1">
    <property type="nucleotide sequence ID" value="NZ_VIAR01000014.1"/>
</dbReference>
<dbReference type="GO" id="GO:0072527">
    <property type="term" value="P:pyrimidine-containing compound metabolic process"/>
    <property type="evidence" value="ECO:0007669"/>
    <property type="project" value="UniProtKB-ARBA"/>
</dbReference>
<sequence length="160" mass="17852">MKETEIRVKFEVYQDLQELPENTRNLMSHAFAARDKAYAPYSEFLVGAALLLENGEIITGSNQENAAYPSGLCAERTAIFYAGAKYPDVKIKQLVISVKSLKRTIKVPTPPCGSCRQAIAEYEFKQKQPIAIYFMGESGEILKSDSLINILPLAFDSSFM</sequence>
<reference evidence="6 7" key="1">
    <citation type="submission" date="2019-06" db="EMBL/GenBank/DDBJ databases">
        <title>Flavibacter putida gen. nov., sp. nov., a novel marine bacterium of the family Flavobacteriaceae isolated from coastal seawater.</title>
        <authorList>
            <person name="Feng X."/>
        </authorList>
    </citation>
    <scope>NUCLEOTIDE SEQUENCE [LARGE SCALE GENOMIC DNA]</scope>
    <source>
        <strain evidence="6 7">PLHSN227</strain>
    </source>
</reference>
<dbReference type="InterPro" id="IPR050202">
    <property type="entry name" value="Cyt/Deoxycyt_deaminase"/>
</dbReference>
<comment type="caution">
    <text evidence="6">The sequence shown here is derived from an EMBL/GenBank/DDBJ whole genome shotgun (WGS) entry which is preliminary data.</text>
</comment>
<dbReference type="GO" id="GO:0055086">
    <property type="term" value="P:nucleobase-containing small molecule metabolic process"/>
    <property type="evidence" value="ECO:0007669"/>
    <property type="project" value="UniProtKB-ARBA"/>
</dbReference>
<dbReference type="EC" id="3.5.4.5" evidence="6"/>
<dbReference type="EMBL" id="VIAR01000014">
    <property type="protein sequence ID" value="TQD34353.1"/>
    <property type="molecule type" value="Genomic_DNA"/>
</dbReference>
<dbReference type="PROSITE" id="PS00903">
    <property type="entry name" value="CYT_DCMP_DEAMINASES_1"/>
    <property type="match status" value="1"/>
</dbReference>
<dbReference type="NCBIfam" id="NF004064">
    <property type="entry name" value="PRK05578.1"/>
    <property type="match status" value="1"/>
</dbReference>
<dbReference type="GO" id="GO:0042802">
    <property type="term" value="F:identical protein binding"/>
    <property type="evidence" value="ECO:0007669"/>
    <property type="project" value="UniProtKB-ARBA"/>
</dbReference>
<feature type="domain" description="CMP/dCMP-type deaminase" evidence="5">
    <location>
        <begin position="21"/>
        <end position="158"/>
    </location>
</feature>
<keyword evidence="2" id="KW-0479">Metal-binding</keyword>
<keyword evidence="3 6" id="KW-0378">Hydrolase</keyword>
<organism evidence="6 7">
    <name type="scientific">Haloflavibacter putidus</name>
    <dbReference type="NCBI Taxonomy" id="2576776"/>
    <lineage>
        <taxon>Bacteria</taxon>
        <taxon>Pseudomonadati</taxon>
        <taxon>Bacteroidota</taxon>
        <taxon>Flavobacteriia</taxon>
        <taxon>Flavobacteriales</taxon>
        <taxon>Flavobacteriaceae</taxon>
        <taxon>Haloflavibacter</taxon>
    </lineage>
</organism>
<keyword evidence="4" id="KW-0862">Zinc</keyword>
<dbReference type="OrthoDB" id="9795347at2"/>
<comment type="similarity">
    <text evidence="1">Belongs to the cytidine and deoxycytidylate deaminase family.</text>
</comment>
<dbReference type="Proteomes" id="UP000317169">
    <property type="component" value="Unassembled WGS sequence"/>
</dbReference>
<keyword evidence="7" id="KW-1185">Reference proteome</keyword>
<dbReference type="Pfam" id="PF00383">
    <property type="entry name" value="dCMP_cyt_deam_1"/>
    <property type="match status" value="1"/>
</dbReference>
<evidence type="ECO:0000256" key="1">
    <source>
        <dbReference type="ARBA" id="ARBA00006576"/>
    </source>
</evidence>
<dbReference type="GO" id="GO:0004126">
    <property type="term" value="F:cytidine deaminase activity"/>
    <property type="evidence" value="ECO:0007669"/>
    <property type="project" value="UniProtKB-EC"/>
</dbReference>
<gene>
    <name evidence="6" type="ORF">FKR84_11990</name>
</gene>
<evidence type="ECO:0000259" key="5">
    <source>
        <dbReference type="PROSITE" id="PS51747"/>
    </source>
</evidence>
<dbReference type="GO" id="GO:0005829">
    <property type="term" value="C:cytosol"/>
    <property type="evidence" value="ECO:0007669"/>
    <property type="project" value="TreeGrafter"/>
</dbReference>
<dbReference type="PANTHER" id="PTHR11644:SF2">
    <property type="entry name" value="CYTIDINE DEAMINASE"/>
    <property type="match status" value="1"/>
</dbReference>
<protein>
    <submittedName>
        <fullName evidence="6">Cytidine deaminase</fullName>
        <ecNumber evidence="6">3.5.4.5</ecNumber>
    </submittedName>
</protein>
<evidence type="ECO:0000313" key="7">
    <source>
        <dbReference type="Proteomes" id="UP000317169"/>
    </source>
</evidence>
<evidence type="ECO:0000256" key="3">
    <source>
        <dbReference type="ARBA" id="ARBA00022801"/>
    </source>
</evidence>
<evidence type="ECO:0000313" key="6">
    <source>
        <dbReference type="EMBL" id="TQD34353.1"/>
    </source>
</evidence>
<dbReference type="InterPro" id="IPR016192">
    <property type="entry name" value="APOBEC/CMP_deaminase_Zn-bd"/>
</dbReference>
<dbReference type="GO" id="GO:0008270">
    <property type="term" value="F:zinc ion binding"/>
    <property type="evidence" value="ECO:0007669"/>
    <property type="project" value="InterPro"/>
</dbReference>
<evidence type="ECO:0000256" key="2">
    <source>
        <dbReference type="ARBA" id="ARBA00022723"/>
    </source>
</evidence>
<dbReference type="InterPro" id="IPR002125">
    <property type="entry name" value="CMP_dCMP_dom"/>
</dbReference>